<evidence type="ECO:0000256" key="10">
    <source>
        <dbReference type="ARBA" id="ARBA00022848"/>
    </source>
</evidence>
<dbReference type="InterPro" id="IPR036396">
    <property type="entry name" value="Cyt_P450_sf"/>
</dbReference>
<dbReference type="Gene3D" id="1.10.630.10">
    <property type="entry name" value="Cytochrome P450"/>
    <property type="match status" value="2"/>
</dbReference>
<evidence type="ECO:0000256" key="16">
    <source>
        <dbReference type="SAM" id="Phobius"/>
    </source>
</evidence>
<sequence length="393" mass="44946">MRERRFVSCALSGQRISVQSERGIAMFFESFLLNLAVLAALIVALIFDYVTKFFSYWYVRHVPYKTPVPFFGSDYHRVLLLRSTSEEVKILYSRYPDSFVGTIKSRIPDLLVKQPDAIKKILSTDFANFHSRGLALDKSKDVCLRNNPFYAEGEKWTLLREALDLILNGAVSEINVSLHEHLTGTNGVVNAQQLLTEILDAVFKNCLFAGNEDGSLLSELRKSLQRRTYIEKFKSYLKELFPSVFVSLGLVTAPEALRLYPPYSVINRKCVKAYNMSDSGMALDKKVTVTVPVDAIHKDPVHYRNPYTFDPDRFLERENNAMHAFTYLPFGAGPRKCNGEQLALKIIRTVTEAVIKEYKIEVTDETPTELKLADHDFKRTIISNVWLKFTRSE</sequence>
<accession>A0ABN8J664</accession>
<comment type="function">
    <text evidence="2">May be involved in the metabolism of insect hormones and in the breakdown of synthetic insecticides.</text>
</comment>
<comment type="catalytic activity">
    <reaction evidence="15">
        <text>an organic molecule + reduced [NADPH--hemoprotein reductase] + O2 = an alcohol + oxidized [NADPH--hemoprotein reductase] + H2O + H(+)</text>
        <dbReference type="Rhea" id="RHEA:17149"/>
        <dbReference type="Rhea" id="RHEA-COMP:11964"/>
        <dbReference type="Rhea" id="RHEA-COMP:11965"/>
        <dbReference type="ChEBI" id="CHEBI:15377"/>
        <dbReference type="ChEBI" id="CHEBI:15378"/>
        <dbReference type="ChEBI" id="CHEBI:15379"/>
        <dbReference type="ChEBI" id="CHEBI:30879"/>
        <dbReference type="ChEBI" id="CHEBI:57618"/>
        <dbReference type="ChEBI" id="CHEBI:58210"/>
        <dbReference type="ChEBI" id="CHEBI:142491"/>
        <dbReference type="EC" id="1.14.14.1"/>
    </reaction>
</comment>
<evidence type="ECO:0000256" key="9">
    <source>
        <dbReference type="ARBA" id="ARBA00022824"/>
    </source>
</evidence>
<evidence type="ECO:0000256" key="2">
    <source>
        <dbReference type="ARBA" id="ARBA00003690"/>
    </source>
</evidence>
<dbReference type="InterPro" id="IPR002403">
    <property type="entry name" value="Cyt_P450_E_grp-IV"/>
</dbReference>
<dbReference type="InterPro" id="IPR001128">
    <property type="entry name" value="Cyt_P450"/>
</dbReference>
<keyword evidence="12" id="KW-0408">Iron</keyword>
<evidence type="ECO:0000256" key="14">
    <source>
        <dbReference type="ARBA" id="ARBA00023136"/>
    </source>
</evidence>
<evidence type="ECO:0000256" key="13">
    <source>
        <dbReference type="ARBA" id="ARBA00023033"/>
    </source>
</evidence>
<keyword evidence="8" id="KW-0479">Metal-binding</keyword>
<dbReference type="SUPFAM" id="SSF48264">
    <property type="entry name" value="Cytochrome P450"/>
    <property type="match status" value="1"/>
</dbReference>
<evidence type="ECO:0000256" key="15">
    <source>
        <dbReference type="ARBA" id="ARBA00047827"/>
    </source>
</evidence>
<dbReference type="InterPro" id="IPR050476">
    <property type="entry name" value="Insect_CytP450_Detox"/>
</dbReference>
<proteinExistence type="inferred from homology"/>
<dbReference type="Pfam" id="PF00067">
    <property type="entry name" value="p450"/>
    <property type="match status" value="1"/>
</dbReference>
<evidence type="ECO:0000256" key="8">
    <source>
        <dbReference type="ARBA" id="ARBA00022723"/>
    </source>
</evidence>
<dbReference type="Proteomes" id="UP000837857">
    <property type="component" value="Chromosome 9"/>
</dbReference>
<evidence type="ECO:0000256" key="5">
    <source>
        <dbReference type="ARBA" id="ARBA00010617"/>
    </source>
</evidence>
<evidence type="ECO:0000256" key="6">
    <source>
        <dbReference type="ARBA" id="ARBA00012109"/>
    </source>
</evidence>
<keyword evidence="16" id="KW-1133">Transmembrane helix</keyword>
<organism evidence="17 18">
    <name type="scientific">Iphiclides podalirius</name>
    <name type="common">scarce swallowtail</name>
    <dbReference type="NCBI Taxonomy" id="110791"/>
    <lineage>
        <taxon>Eukaryota</taxon>
        <taxon>Metazoa</taxon>
        <taxon>Ecdysozoa</taxon>
        <taxon>Arthropoda</taxon>
        <taxon>Hexapoda</taxon>
        <taxon>Insecta</taxon>
        <taxon>Pterygota</taxon>
        <taxon>Neoptera</taxon>
        <taxon>Endopterygota</taxon>
        <taxon>Lepidoptera</taxon>
        <taxon>Glossata</taxon>
        <taxon>Ditrysia</taxon>
        <taxon>Papilionoidea</taxon>
        <taxon>Papilionidae</taxon>
        <taxon>Papilioninae</taxon>
        <taxon>Iphiclides</taxon>
    </lineage>
</organism>
<evidence type="ECO:0000256" key="4">
    <source>
        <dbReference type="ARBA" id="ARBA00004406"/>
    </source>
</evidence>
<feature type="non-terminal residue" evidence="17">
    <location>
        <position position="393"/>
    </location>
</feature>
<evidence type="ECO:0000256" key="11">
    <source>
        <dbReference type="ARBA" id="ARBA00023002"/>
    </source>
</evidence>
<keyword evidence="9" id="KW-0256">Endoplasmic reticulum</keyword>
<dbReference type="PANTHER" id="PTHR24292">
    <property type="entry name" value="CYTOCHROME P450"/>
    <property type="match status" value="1"/>
</dbReference>
<evidence type="ECO:0000313" key="17">
    <source>
        <dbReference type="EMBL" id="CAH2076915.1"/>
    </source>
</evidence>
<evidence type="ECO:0000256" key="12">
    <source>
        <dbReference type="ARBA" id="ARBA00023004"/>
    </source>
</evidence>
<evidence type="ECO:0000256" key="7">
    <source>
        <dbReference type="ARBA" id="ARBA00022617"/>
    </source>
</evidence>
<reference evidence="17" key="1">
    <citation type="submission" date="2022-03" db="EMBL/GenBank/DDBJ databases">
        <authorList>
            <person name="Martin H S."/>
        </authorList>
    </citation>
    <scope>NUCLEOTIDE SEQUENCE</scope>
</reference>
<comment type="cofactor">
    <cofactor evidence="1">
        <name>heme</name>
        <dbReference type="ChEBI" id="CHEBI:30413"/>
    </cofactor>
</comment>
<keyword evidence="18" id="KW-1185">Reference proteome</keyword>
<keyword evidence="14 16" id="KW-0472">Membrane</keyword>
<dbReference type="EC" id="1.14.14.1" evidence="6"/>
<protein>
    <recommendedName>
        <fullName evidence="6">unspecific monooxygenase</fullName>
        <ecNumber evidence="6">1.14.14.1</ecNumber>
    </recommendedName>
</protein>
<dbReference type="PANTHER" id="PTHR24292:SF54">
    <property type="entry name" value="CYP9F3-RELATED"/>
    <property type="match status" value="1"/>
</dbReference>
<name>A0ABN8J664_9NEOP</name>
<keyword evidence="16" id="KW-0812">Transmembrane</keyword>
<dbReference type="PRINTS" id="PR00465">
    <property type="entry name" value="EP450IV"/>
</dbReference>
<evidence type="ECO:0000313" key="18">
    <source>
        <dbReference type="Proteomes" id="UP000837857"/>
    </source>
</evidence>
<gene>
    <name evidence="17" type="ORF">IPOD504_LOCUS17466</name>
</gene>
<evidence type="ECO:0000256" key="3">
    <source>
        <dbReference type="ARBA" id="ARBA00004174"/>
    </source>
</evidence>
<keyword evidence="11" id="KW-0560">Oxidoreductase</keyword>
<feature type="transmembrane region" description="Helical" evidence="16">
    <location>
        <begin position="31"/>
        <end position="50"/>
    </location>
</feature>
<evidence type="ECO:0000256" key="1">
    <source>
        <dbReference type="ARBA" id="ARBA00001971"/>
    </source>
</evidence>
<keyword evidence="13" id="KW-0503">Monooxygenase</keyword>
<keyword evidence="10" id="KW-0492">Microsome</keyword>
<keyword evidence="7" id="KW-0349">Heme</keyword>
<dbReference type="EMBL" id="OW152821">
    <property type="protein sequence ID" value="CAH2076915.1"/>
    <property type="molecule type" value="Genomic_DNA"/>
</dbReference>
<comment type="subcellular location">
    <subcellularLocation>
        <location evidence="4">Endoplasmic reticulum membrane</location>
        <topology evidence="4">Peripheral membrane protein</topology>
    </subcellularLocation>
    <subcellularLocation>
        <location evidence="3">Microsome membrane</location>
        <topology evidence="3">Peripheral membrane protein</topology>
    </subcellularLocation>
</comment>
<comment type="similarity">
    <text evidence="5">Belongs to the cytochrome P450 family.</text>
</comment>